<keyword evidence="1" id="KW-1003">Cell membrane</keyword>
<accession>A0AAE4VL71</accession>
<dbReference type="Proteomes" id="UP001289135">
    <property type="component" value="Unassembled WGS sequence"/>
</dbReference>
<dbReference type="GO" id="GO:0071555">
    <property type="term" value="P:cell wall organization"/>
    <property type="evidence" value="ECO:0007669"/>
    <property type="project" value="UniProtKB-KW"/>
</dbReference>
<evidence type="ECO:0000256" key="5">
    <source>
        <dbReference type="ARBA" id="ARBA00023239"/>
    </source>
</evidence>
<dbReference type="Pfam" id="PF02618">
    <property type="entry name" value="YceG"/>
    <property type="match status" value="1"/>
</dbReference>
<keyword evidence="5" id="KW-0456">Lyase</keyword>
<keyword evidence="3" id="KW-1133">Transmembrane helix</keyword>
<evidence type="ECO:0000256" key="2">
    <source>
        <dbReference type="ARBA" id="ARBA00022692"/>
    </source>
</evidence>
<sequence length="104" mass="12066">MLLQADPTVIYGMTEGRSTLGRRMLYSDYRHKSKYNTYINLGLPPTPICNPGKNAIRAVLHPEWNNFVYFVLGNNGQHIFSKEYKNHLINIKLTSKQRNLKNNN</sequence>
<keyword evidence="6" id="KW-0961">Cell wall biogenesis/degradation</keyword>
<comment type="caution">
    <text evidence="7">The sequence shown here is derived from an EMBL/GenBank/DDBJ whole genome shotgun (WGS) entry which is preliminary data.</text>
</comment>
<gene>
    <name evidence="7" type="ORF">Lyticum_00623</name>
</gene>
<dbReference type="Gene3D" id="3.30.160.60">
    <property type="entry name" value="Classic Zinc Finger"/>
    <property type="match status" value="1"/>
</dbReference>
<evidence type="ECO:0000256" key="1">
    <source>
        <dbReference type="ARBA" id="ARBA00022475"/>
    </source>
</evidence>
<keyword evidence="4" id="KW-0472">Membrane</keyword>
<name>A0AAE4VL71_9RICK</name>
<proteinExistence type="predicted"/>
<keyword evidence="2" id="KW-0812">Transmembrane</keyword>
<dbReference type="AlphaFoldDB" id="A0AAE4VL71"/>
<dbReference type="PANTHER" id="PTHR30518:SF2">
    <property type="entry name" value="ENDOLYTIC MUREIN TRANSGLYCOSYLASE"/>
    <property type="match status" value="1"/>
</dbReference>
<keyword evidence="8" id="KW-1185">Reference proteome</keyword>
<protein>
    <submittedName>
        <fullName evidence="7">YceG-like super family C-terminal domain protein</fullName>
    </submittedName>
</protein>
<organism evidence="7 8">
    <name type="scientific">Lyticum sinuosum</name>
    <dbReference type="NCBI Taxonomy" id="1332059"/>
    <lineage>
        <taxon>Bacteria</taxon>
        <taxon>Pseudomonadati</taxon>
        <taxon>Pseudomonadota</taxon>
        <taxon>Alphaproteobacteria</taxon>
        <taxon>Rickettsiales</taxon>
        <taxon>Lyticum</taxon>
    </lineage>
</organism>
<evidence type="ECO:0000313" key="8">
    <source>
        <dbReference type="Proteomes" id="UP001289135"/>
    </source>
</evidence>
<dbReference type="EMBL" id="JARGYU010000002">
    <property type="protein sequence ID" value="MDZ5761444.1"/>
    <property type="molecule type" value="Genomic_DNA"/>
</dbReference>
<evidence type="ECO:0000256" key="3">
    <source>
        <dbReference type="ARBA" id="ARBA00022989"/>
    </source>
</evidence>
<evidence type="ECO:0000256" key="4">
    <source>
        <dbReference type="ARBA" id="ARBA00023136"/>
    </source>
</evidence>
<dbReference type="InterPro" id="IPR003770">
    <property type="entry name" value="MLTG-like"/>
</dbReference>
<evidence type="ECO:0000256" key="6">
    <source>
        <dbReference type="ARBA" id="ARBA00023316"/>
    </source>
</evidence>
<reference evidence="7" key="1">
    <citation type="submission" date="2023-02" db="EMBL/GenBank/DDBJ databases">
        <title>Host association and intracellularity evolved multiple times independently in the Rickettsiales.</title>
        <authorList>
            <person name="Castelli M."/>
            <person name="Nardi T."/>
            <person name="Gammuto L."/>
            <person name="Bellinzona G."/>
            <person name="Sabaneyeva E."/>
            <person name="Potekhin A."/>
            <person name="Serra V."/>
            <person name="Petroni G."/>
            <person name="Sassera D."/>
        </authorList>
    </citation>
    <scope>NUCLEOTIDE SEQUENCE</scope>
    <source>
        <strain evidence="7">USBL-36I1</strain>
    </source>
</reference>
<dbReference type="PANTHER" id="PTHR30518">
    <property type="entry name" value="ENDOLYTIC MUREIN TRANSGLYCOSYLASE"/>
    <property type="match status" value="1"/>
</dbReference>
<evidence type="ECO:0000313" key="7">
    <source>
        <dbReference type="EMBL" id="MDZ5761444.1"/>
    </source>
</evidence>
<dbReference type="GO" id="GO:0016829">
    <property type="term" value="F:lyase activity"/>
    <property type="evidence" value="ECO:0007669"/>
    <property type="project" value="UniProtKB-KW"/>
</dbReference>